<gene>
    <name evidence="6" type="ORF">FPHYL_3922</name>
</gene>
<accession>A0A8H5K1J5</accession>
<comment type="subcellular location">
    <subcellularLocation>
        <location evidence="1">Membrane</location>
        <topology evidence="1">Multi-pass membrane protein</topology>
    </subcellularLocation>
</comment>
<dbReference type="InterPro" id="IPR045863">
    <property type="entry name" value="CorA_TM1_TM2"/>
</dbReference>
<dbReference type="PANTHER" id="PTHR47685">
    <property type="entry name" value="MAGNESIUM TRANSPORT PROTEIN CORA"/>
    <property type="match status" value="1"/>
</dbReference>
<evidence type="ECO:0000256" key="1">
    <source>
        <dbReference type="ARBA" id="ARBA00004141"/>
    </source>
</evidence>
<dbReference type="GO" id="GO:0016020">
    <property type="term" value="C:membrane"/>
    <property type="evidence" value="ECO:0007669"/>
    <property type="project" value="UniProtKB-SubCell"/>
</dbReference>
<evidence type="ECO:0000256" key="5">
    <source>
        <dbReference type="SAM" id="Phobius"/>
    </source>
</evidence>
<dbReference type="EMBL" id="JAAOAQ010000123">
    <property type="protein sequence ID" value="KAF5566009.1"/>
    <property type="molecule type" value="Genomic_DNA"/>
</dbReference>
<dbReference type="Proteomes" id="UP000582016">
    <property type="component" value="Unassembled WGS sequence"/>
</dbReference>
<protein>
    <submittedName>
        <fullName evidence="6">Uncharacterized protein</fullName>
    </submittedName>
</protein>
<dbReference type="InterPro" id="IPR002523">
    <property type="entry name" value="MgTranspt_CorA/ZnTranspt_ZntB"/>
</dbReference>
<feature type="transmembrane region" description="Helical" evidence="5">
    <location>
        <begin position="650"/>
        <end position="671"/>
    </location>
</feature>
<dbReference type="SUPFAM" id="SSF144083">
    <property type="entry name" value="Magnesium transport protein CorA, transmembrane region"/>
    <property type="match status" value="1"/>
</dbReference>
<keyword evidence="3 5" id="KW-1133">Transmembrane helix</keyword>
<dbReference type="InterPro" id="IPR050829">
    <property type="entry name" value="CorA_MIT"/>
</dbReference>
<dbReference type="PANTHER" id="PTHR47685:SF1">
    <property type="entry name" value="MAGNESIUM TRANSPORT PROTEIN CORA"/>
    <property type="match status" value="1"/>
</dbReference>
<keyword evidence="2 5" id="KW-0812">Transmembrane</keyword>
<dbReference type="OrthoDB" id="5030973at2759"/>
<evidence type="ECO:0000256" key="2">
    <source>
        <dbReference type="ARBA" id="ARBA00022692"/>
    </source>
</evidence>
<evidence type="ECO:0000313" key="6">
    <source>
        <dbReference type="EMBL" id="KAF5566009.1"/>
    </source>
</evidence>
<sequence length="706" mass="78993">MAQNHPEDPFQRRDIIDRTSSSYDIQSQLIGAIHGYMSGGKDKPATLLVLSFRFTPQRKNVRIKSVDITVEIYGDHGYPTISAIGPDGAGAILGDATEQTADASGGVGVRLGLEFGRIFSTERKSWFVFTGLKSPGRKAVGAPNVANWSVMQDANVKAGVPLYLQTAILLERTTDEIFKANINANADVSGRSFEFAPGLVLESEDDPVIFDPGASPLISKDLTAVDSDNLGSVDLSQLYRVQNTIPMDNVPRRRTIGQAVNQVLLEERSAETKPVKYKVESWFIDLWDNGQNIDARPKLDRSLGRDDLNEYFSWISETPTLDQSAPDSQDSLDVQQVPQQSRKTHFCNLVAMQSSASKLTTFAKLKGLFDKLPFELLSDFFDLPPDYLIFRQHDRGACQVFNSQDDGKALKLYIIQTPFYSTGFWSLLLYTLVDSNQAGGSIKLSGVIQVDADVKLTDIFRDVRKLVEAHGHHQALLPLQLFASHYEATKEAIDSIQKDVSEVDDKLFEHLQEEGKLDDASRLYRKLSMTLHRCSMSLAELGRRRKFEEELGSCLLKDLKKDSKLRVLVEIYSGMSQSRDLDIESLPGKIESQRNVHDSYLQARLARESLRDSKAMKTLSILTILFLPGAFIATMFSTNMFDFKSKNQQVRIYFAIVIPVTAVLMICWVLWLKNTPERADEESGRQNQPAIAMNWLKGGKQINGKA</sequence>
<dbReference type="Gene3D" id="1.20.58.340">
    <property type="entry name" value="Magnesium transport protein CorA, transmembrane region"/>
    <property type="match status" value="1"/>
</dbReference>
<evidence type="ECO:0000256" key="4">
    <source>
        <dbReference type="ARBA" id="ARBA00023136"/>
    </source>
</evidence>
<proteinExistence type="predicted"/>
<keyword evidence="7" id="KW-1185">Reference proteome</keyword>
<comment type="caution">
    <text evidence="6">The sequence shown here is derived from an EMBL/GenBank/DDBJ whole genome shotgun (WGS) entry which is preliminary data.</text>
</comment>
<keyword evidence="4 5" id="KW-0472">Membrane</keyword>
<organism evidence="6 7">
    <name type="scientific">Fusarium phyllophilum</name>
    <dbReference type="NCBI Taxonomy" id="47803"/>
    <lineage>
        <taxon>Eukaryota</taxon>
        <taxon>Fungi</taxon>
        <taxon>Dikarya</taxon>
        <taxon>Ascomycota</taxon>
        <taxon>Pezizomycotina</taxon>
        <taxon>Sordariomycetes</taxon>
        <taxon>Hypocreomycetidae</taxon>
        <taxon>Hypocreales</taxon>
        <taxon>Nectriaceae</taxon>
        <taxon>Fusarium</taxon>
        <taxon>Fusarium fujikuroi species complex</taxon>
    </lineage>
</organism>
<dbReference type="Pfam" id="PF01544">
    <property type="entry name" value="CorA"/>
    <property type="match status" value="1"/>
</dbReference>
<evidence type="ECO:0000256" key="3">
    <source>
        <dbReference type="ARBA" id="ARBA00022989"/>
    </source>
</evidence>
<name>A0A8H5K1J5_9HYPO</name>
<reference evidence="6 7" key="1">
    <citation type="submission" date="2020-05" db="EMBL/GenBank/DDBJ databases">
        <title>Identification and distribution of gene clusters putatively required for synthesis of sphingolipid metabolism inhibitors in phylogenetically diverse species of the filamentous fungus Fusarium.</title>
        <authorList>
            <person name="Kim H.-S."/>
            <person name="Busman M."/>
            <person name="Brown D.W."/>
            <person name="Divon H."/>
            <person name="Uhlig S."/>
            <person name="Proctor R.H."/>
        </authorList>
    </citation>
    <scope>NUCLEOTIDE SEQUENCE [LARGE SCALE GENOMIC DNA]</scope>
    <source>
        <strain evidence="6 7">NRRL 13617</strain>
    </source>
</reference>
<evidence type="ECO:0000313" key="7">
    <source>
        <dbReference type="Proteomes" id="UP000582016"/>
    </source>
</evidence>
<dbReference type="AlphaFoldDB" id="A0A8H5K1J5"/>
<feature type="transmembrane region" description="Helical" evidence="5">
    <location>
        <begin position="619"/>
        <end position="638"/>
    </location>
</feature>
<dbReference type="GO" id="GO:0046873">
    <property type="term" value="F:metal ion transmembrane transporter activity"/>
    <property type="evidence" value="ECO:0007669"/>
    <property type="project" value="InterPro"/>
</dbReference>